<protein>
    <submittedName>
        <fullName evidence="2">Uncharacterized protein</fullName>
    </submittedName>
</protein>
<evidence type="ECO:0000256" key="1">
    <source>
        <dbReference type="SAM" id="Phobius"/>
    </source>
</evidence>
<dbReference type="EMBL" id="BARU01027365">
    <property type="protein sequence ID" value="GAH73450.1"/>
    <property type="molecule type" value="Genomic_DNA"/>
</dbReference>
<comment type="caution">
    <text evidence="2">The sequence shown here is derived from an EMBL/GenBank/DDBJ whole genome shotgun (WGS) entry which is preliminary data.</text>
</comment>
<feature type="non-terminal residue" evidence="2">
    <location>
        <position position="98"/>
    </location>
</feature>
<organism evidence="2">
    <name type="scientific">marine sediment metagenome</name>
    <dbReference type="NCBI Taxonomy" id="412755"/>
    <lineage>
        <taxon>unclassified sequences</taxon>
        <taxon>metagenomes</taxon>
        <taxon>ecological metagenomes</taxon>
    </lineage>
</organism>
<keyword evidence="1" id="KW-1133">Transmembrane helix</keyword>
<keyword evidence="1" id="KW-0472">Membrane</keyword>
<dbReference type="AlphaFoldDB" id="X1IW43"/>
<keyword evidence="1" id="KW-0812">Transmembrane</keyword>
<sequence>MNNSNVQVQASYDKKLNFAATGVLLIWVLVIILGIFSLINASLLLKATLIEPFIGFVSLRWVFSSFDIYLYFICIAVVYIIGFFTSRSISISLINLLR</sequence>
<feature type="transmembrane region" description="Helical" evidence="1">
    <location>
        <begin position="16"/>
        <end position="36"/>
    </location>
</feature>
<accession>X1IW43</accession>
<reference evidence="2" key="1">
    <citation type="journal article" date="2014" name="Front. Microbiol.">
        <title>High frequency of phylogenetically diverse reductive dehalogenase-homologous genes in deep subseafloor sedimentary metagenomes.</title>
        <authorList>
            <person name="Kawai M."/>
            <person name="Futagami T."/>
            <person name="Toyoda A."/>
            <person name="Takaki Y."/>
            <person name="Nishi S."/>
            <person name="Hori S."/>
            <person name="Arai W."/>
            <person name="Tsubouchi T."/>
            <person name="Morono Y."/>
            <person name="Uchiyama I."/>
            <person name="Ito T."/>
            <person name="Fujiyama A."/>
            <person name="Inagaki F."/>
            <person name="Takami H."/>
        </authorList>
    </citation>
    <scope>NUCLEOTIDE SEQUENCE</scope>
    <source>
        <strain evidence="2">Expedition CK06-06</strain>
    </source>
</reference>
<proteinExistence type="predicted"/>
<name>X1IW43_9ZZZZ</name>
<evidence type="ECO:0000313" key="2">
    <source>
        <dbReference type="EMBL" id="GAH73450.1"/>
    </source>
</evidence>
<feature type="transmembrane region" description="Helical" evidence="1">
    <location>
        <begin position="69"/>
        <end position="97"/>
    </location>
</feature>
<gene>
    <name evidence="2" type="ORF">S03H2_43821</name>
</gene>